<protein>
    <submittedName>
        <fullName evidence="2">Uncharacterized protein</fullName>
    </submittedName>
</protein>
<sequence>MLYHKSARYLGGFDAAVPVEADLVECTRPVSPPRAAAAAGRKGLRRAYKPMSTFDGIAASTRNSMVLRDSDGGDPMWKRATPILEELLVLVAPAAILGLLIRPSLSKTVLRWLLAGKLVTAAAAATYFTYNSPPQSRQRRVKRVMKALLSSTAPPVEDSAKGVYLIDRELVCAAITPPGFRNEPGPEVTLMSGARAAGKSTVSRLAFPLLQLKHVREQSQHKHAQQLLGAHQAAAVADDLQDLMPVFVTDLTSSINSDQLYQLLLLFKRLGPDASLARFVVMVSAAHTAAGLSTPLGQLRVQVIEVGDLEEAEGKVYVSKALHSWLALRPNVMLTPDEENDIVSDTVARCGTLVGRLKRVCRTGWGRCSSAAELKLTVDQYVAEEQLQADSGLESFLSSLSAAGASKKQLCQFLRLFVLPEAELSACASSLAAATSASAKEGMIVAQAVRPPPRLGTAAEVLGVARKSIISGNLSTEGFAHPLLINLATGEMRAASVSVETSMRQQISKLQKSINKLQDRINDVEEGVDAL</sequence>
<proteinExistence type="predicted"/>
<name>A0A836C7X7_9STRA</name>
<dbReference type="AlphaFoldDB" id="A0A836C7X7"/>
<comment type="caution">
    <text evidence="2">The sequence shown here is derived from an EMBL/GenBank/DDBJ whole genome shotgun (WGS) entry which is preliminary data.</text>
</comment>
<evidence type="ECO:0000313" key="3">
    <source>
        <dbReference type="Proteomes" id="UP000664859"/>
    </source>
</evidence>
<dbReference type="Proteomes" id="UP000664859">
    <property type="component" value="Unassembled WGS sequence"/>
</dbReference>
<reference evidence="2" key="1">
    <citation type="submission" date="2021-02" db="EMBL/GenBank/DDBJ databases">
        <title>First Annotated Genome of the Yellow-green Alga Tribonema minus.</title>
        <authorList>
            <person name="Mahan K.M."/>
        </authorList>
    </citation>
    <scope>NUCLEOTIDE SEQUENCE</scope>
    <source>
        <strain evidence="2">UTEX B ZZ1240</strain>
    </source>
</reference>
<dbReference type="EMBL" id="JAFCMP010000554">
    <property type="protein sequence ID" value="KAG5175118.1"/>
    <property type="molecule type" value="Genomic_DNA"/>
</dbReference>
<gene>
    <name evidence="2" type="ORF">JKP88DRAFT_265965</name>
</gene>
<keyword evidence="3" id="KW-1185">Reference proteome</keyword>
<organism evidence="2 3">
    <name type="scientific">Tribonema minus</name>
    <dbReference type="NCBI Taxonomy" id="303371"/>
    <lineage>
        <taxon>Eukaryota</taxon>
        <taxon>Sar</taxon>
        <taxon>Stramenopiles</taxon>
        <taxon>Ochrophyta</taxon>
        <taxon>PX clade</taxon>
        <taxon>Xanthophyceae</taxon>
        <taxon>Tribonematales</taxon>
        <taxon>Tribonemataceae</taxon>
        <taxon>Tribonema</taxon>
    </lineage>
</organism>
<evidence type="ECO:0000256" key="1">
    <source>
        <dbReference type="SAM" id="Coils"/>
    </source>
</evidence>
<accession>A0A836C7X7</accession>
<evidence type="ECO:0000313" key="2">
    <source>
        <dbReference type="EMBL" id="KAG5175118.1"/>
    </source>
</evidence>
<feature type="coiled-coil region" evidence="1">
    <location>
        <begin position="500"/>
        <end position="527"/>
    </location>
</feature>
<keyword evidence="1" id="KW-0175">Coiled coil</keyword>